<evidence type="ECO:0000256" key="2">
    <source>
        <dbReference type="ARBA" id="ARBA00022833"/>
    </source>
</evidence>
<dbReference type="Pfam" id="PF04082">
    <property type="entry name" value="Fungal_trans"/>
    <property type="match status" value="1"/>
</dbReference>
<dbReference type="GO" id="GO:0001228">
    <property type="term" value="F:DNA-binding transcription activator activity, RNA polymerase II-specific"/>
    <property type="evidence" value="ECO:0007669"/>
    <property type="project" value="TreeGrafter"/>
</dbReference>
<feature type="domain" description="Xylanolytic transcriptional activator regulatory" evidence="8">
    <location>
        <begin position="140"/>
        <end position="216"/>
    </location>
</feature>
<organism evidence="9 10">
    <name type="scientific">Neocucurbitaria cava</name>
    <dbReference type="NCBI Taxonomy" id="798079"/>
    <lineage>
        <taxon>Eukaryota</taxon>
        <taxon>Fungi</taxon>
        <taxon>Dikarya</taxon>
        <taxon>Ascomycota</taxon>
        <taxon>Pezizomycotina</taxon>
        <taxon>Dothideomycetes</taxon>
        <taxon>Pleosporomycetidae</taxon>
        <taxon>Pleosporales</taxon>
        <taxon>Pleosporineae</taxon>
        <taxon>Cucurbitariaceae</taxon>
        <taxon>Neocucurbitaria</taxon>
    </lineage>
</organism>
<dbReference type="Proteomes" id="UP001140560">
    <property type="component" value="Unassembled WGS sequence"/>
</dbReference>
<comment type="caution">
    <text evidence="9">The sequence shown here is derived from an EMBL/GenBank/DDBJ whole genome shotgun (WGS) entry which is preliminary data.</text>
</comment>
<dbReference type="PANTHER" id="PTHR31944">
    <property type="entry name" value="HEME-RESPONSIVE ZINC FINGER TRANSCRIPTION FACTOR HAP1"/>
    <property type="match status" value="1"/>
</dbReference>
<dbReference type="PANTHER" id="PTHR31944:SF130">
    <property type="entry name" value="ZN(II)2CYS6 TRANSCRIPTION FACTO (EUROFUNG)"/>
    <property type="match status" value="1"/>
</dbReference>
<dbReference type="SMART" id="SM00906">
    <property type="entry name" value="Fungal_trans"/>
    <property type="match status" value="1"/>
</dbReference>
<dbReference type="GO" id="GO:0008270">
    <property type="term" value="F:zinc ion binding"/>
    <property type="evidence" value="ECO:0007669"/>
    <property type="project" value="InterPro"/>
</dbReference>
<sequence length="612" mass="67584">MDAGIQGTNEEVLAALPERNTVNVQVALYFETWETTYRILHEPSFWSEYARFWEQPRDPRHISFAVILLLIVAITKCLTQKDDVFMGDTTVDRQAASSIIELCDSWIRRQSRKRMTLTFFQLQCLALVAKRVNCVQLKQDWVTSGDLVRLALASGMNRDPSLLASGKISEFEKEMKKRLWITIMELELQSSLETGLQSSLTNLYFDTPTPANLPDDAFSADSSEIPASRPVNHFTPASYLGISLKSLSLRIYLANLLNNPSTELQHSDALHYDAQIHVMINALPSWEDDRAVVPLALLDLQLRQYLLILHKPYAKLARTNQHYMYSFTACVDAASSIIATHDNLIGKGILTLNNFRNDVARAGLSLSQIVYHNCTRLGPIKLSAPPENNTETHFEDLPDQRSGNLPDTKSWGAPDTPLMLTVLPQESFLARTLCSTSLEILERSRHVFEQKVMRLGTGYMEFWLLSAAVGMLPSAPSPATSIAYVTNASDDIVSRCRLALDRFTTLTFRVLALQKDPGNSFAVSLRDTMASVSPSDARTQSMGLGAGSGIGATPTATGHAAFPAMPGMSMGVGAADGSKDPNGPFDALQDLQPELGGWSIPDFWAFDLGGDF</sequence>
<evidence type="ECO:0000313" key="10">
    <source>
        <dbReference type="Proteomes" id="UP001140560"/>
    </source>
</evidence>
<keyword evidence="3" id="KW-0805">Transcription regulation</keyword>
<dbReference type="InterPro" id="IPR007219">
    <property type="entry name" value="XnlR_reg_dom"/>
</dbReference>
<keyword evidence="4" id="KW-0238">DNA-binding</keyword>
<evidence type="ECO:0000256" key="1">
    <source>
        <dbReference type="ARBA" id="ARBA00022723"/>
    </source>
</evidence>
<evidence type="ECO:0000256" key="5">
    <source>
        <dbReference type="ARBA" id="ARBA00023163"/>
    </source>
</evidence>
<dbReference type="OrthoDB" id="4236860at2759"/>
<dbReference type="EMBL" id="JAPEUY010000008">
    <property type="protein sequence ID" value="KAJ4370757.1"/>
    <property type="molecule type" value="Genomic_DNA"/>
</dbReference>
<evidence type="ECO:0000256" key="6">
    <source>
        <dbReference type="ARBA" id="ARBA00023242"/>
    </source>
</evidence>
<evidence type="ECO:0000256" key="7">
    <source>
        <dbReference type="SAM" id="MobiDB-lite"/>
    </source>
</evidence>
<evidence type="ECO:0000259" key="8">
    <source>
        <dbReference type="SMART" id="SM00906"/>
    </source>
</evidence>
<name>A0A9W8Y9G5_9PLEO</name>
<evidence type="ECO:0000256" key="3">
    <source>
        <dbReference type="ARBA" id="ARBA00023015"/>
    </source>
</evidence>
<keyword evidence="1" id="KW-0479">Metal-binding</keyword>
<dbReference type="InterPro" id="IPR051430">
    <property type="entry name" value="Fungal_TF_Env_Response"/>
</dbReference>
<dbReference type="CDD" id="cd12148">
    <property type="entry name" value="fungal_TF_MHR"/>
    <property type="match status" value="1"/>
</dbReference>
<dbReference type="AlphaFoldDB" id="A0A9W8Y9G5"/>
<reference evidence="9" key="1">
    <citation type="submission" date="2022-10" db="EMBL/GenBank/DDBJ databases">
        <title>Tapping the CABI collections for fungal endophytes: first genome assemblies for Collariella, Neodidymelliopsis, Ascochyta clinopodiicola, Didymella pomorum, Didymosphaeria variabile, Neocosmospora piperis and Neocucurbitaria cava.</title>
        <authorList>
            <person name="Hill R."/>
        </authorList>
    </citation>
    <scope>NUCLEOTIDE SEQUENCE</scope>
    <source>
        <strain evidence="9">IMI 356814</strain>
    </source>
</reference>
<dbReference type="GO" id="GO:0006351">
    <property type="term" value="P:DNA-templated transcription"/>
    <property type="evidence" value="ECO:0007669"/>
    <property type="project" value="InterPro"/>
</dbReference>
<keyword evidence="5" id="KW-0804">Transcription</keyword>
<evidence type="ECO:0000256" key="4">
    <source>
        <dbReference type="ARBA" id="ARBA00023125"/>
    </source>
</evidence>
<gene>
    <name evidence="9" type="ORF">N0V83_005279</name>
</gene>
<accession>A0A9W8Y9G5</accession>
<keyword evidence="10" id="KW-1185">Reference proteome</keyword>
<evidence type="ECO:0000313" key="9">
    <source>
        <dbReference type="EMBL" id="KAJ4370757.1"/>
    </source>
</evidence>
<dbReference type="GO" id="GO:0005634">
    <property type="term" value="C:nucleus"/>
    <property type="evidence" value="ECO:0007669"/>
    <property type="project" value="TreeGrafter"/>
</dbReference>
<feature type="region of interest" description="Disordered" evidence="7">
    <location>
        <begin position="385"/>
        <end position="405"/>
    </location>
</feature>
<protein>
    <recommendedName>
        <fullName evidence="8">Xylanolytic transcriptional activator regulatory domain-containing protein</fullName>
    </recommendedName>
</protein>
<keyword evidence="2" id="KW-0862">Zinc</keyword>
<proteinExistence type="predicted"/>
<keyword evidence="6" id="KW-0539">Nucleus</keyword>
<feature type="compositionally biased region" description="Basic and acidic residues" evidence="7">
    <location>
        <begin position="390"/>
        <end position="399"/>
    </location>
</feature>
<dbReference type="GO" id="GO:0000978">
    <property type="term" value="F:RNA polymerase II cis-regulatory region sequence-specific DNA binding"/>
    <property type="evidence" value="ECO:0007669"/>
    <property type="project" value="TreeGrafter"/>
</dbReference>